<keyword evidence="2" id="KW-1185">Reference proteome</keyword>
<proteinExistence type="predicted"/>
<sequence length="154" mass="17152">MSKEPPLSWVRLAISTQGVFRNLLAVKSSNYLLGRWLLLLGRFRKGGPTEAEVVSSSFKMWFFGPGFRLIVLALRVEMKPDMEIITRLRGPEFGYVSTFIILVQCALVVLKQRGNLPKGGVYIPGIFFGPTDLQELLQENGISFDIISNSGISS</sequence>
<dbReference type="Proteomes" id="UP000245207">
    <property type="component" value="Unassembled WGS sequence"/>
</dbReference>
<reference evidence="1 2" key="1">
    <citation type="journal article" date="2018" name="Mol. Plant">
        <title>The genome of Artemisia annua provides insight into the evolution of Asteraceae family and artemisinin biosynthesis.</title>
        <authorList>
            <person name="Shen Q."/>
            <person name="Zhang L."/>
            <person name="Liao Z."/>
            <person name="Wang S."/>
            <person name="Yan T."/>
            <person name="Shi P."/>
            <person name="Liu M."/>
            <person name="Fu X."/>
            <person name="Pan Q."/>
            <person name="Wang Y."/>
            <person name="Lv Z."/>
            <person name="Lu X."/>
            <person name="Zhang F."/>
            <person name="Jiang W."/>
            <person name="Ma Y."/>
            <person name="Chen M."/>
            <person name="Hao X."/>
            <person name="Li L."/>
            <person name="Tang Y."/>
            <person name="Lv G."/>
            <person name="Zhou Y."/>
            <person name="Sun X."/>
            <person name="Brodelius P.E."/>
            <person name="Rose J.K.C."/>
            <person name="Tang K."/>
        </authorList>
    </citation>
    <scope>NUCLEOTIDE SEQUENCE [LARGE SCALE GENOMIC DNA]</scope>
    <source>
        <strain evidence="2">cv. Huhao1</strain>
        <tissue evidence="1">Leaf</tissue>
    </source>
</reference>
<dbReference type="AlphaFoldDB" id="A0A2U1MKP4"/>
<dbReference type="GO" id="GO:0005811">
    <property type="term" value="C:lipid droplet"/>
    <property type="evidence" value="ECO:0007669"/>
    <property type="project" value="TreeGrafter"/>
</dbReference>
<protein>
    <submittedName>
        <fullName evidence="1">Uncharacterized protein</fullName>
    </submittedName>
</protein>
<dbReference type="PANTHER" id="PTHR12286:SF11">
    <property type="entry name" value="SACCHAROPINE DEHYDROGENASE, NADP BINDING DOMAIN, NAD(P)-BINDING DOMAIN SUPERFAMILY"/>
    <property type="match status" value="1"/>
</dbReference>
<dbReference type="GO" id="GO:0005886">
    <property type="term" value="C:plasma membrane"/>
    <property type="evidence" value="ECO:0007669"/>
    <property type="project" value="TreeGrafter"/>
</dbReference>
<name>A0A2U1MKP4_ARTAN</name>
<comment type="caution">
    <text evidence="1">The sequence shown here is derived from an EMBL/GenBank/DDBJ whole genome shotgun (WGS) entry which is preliminary data.</text>
</comment>
<gene>
    <name evidence="1" type="ORF">CTI12_AA371640</name>
</gene>
<evidence type="ECO:0000313" key="2">
    <source>
        <dbReference type="Proteomes" id="UP000245207"/>
    </source>
</evidence>
<accession>A0A2U1MKP4</accession>
<dbReference type="EMBL" id="PKPP01005012">
    <property type="protein sequence ID" value="PWA61819.1"/>
    <property type="molecule type" value="Genomic_DNA"/>
</dbReference>
<dbReference type="OrthoDB" id="10268090at2759"/>
<organism evidence="1 2">
    <name type="scientific">Artemisia annua</name>
    <name type="common">Sweet wormwood</name>
    <dbReference type="NCBI Taxonomy" id="35608"/>
    <lineage>
        <taxon>Eukaryota</taxon>
        <taxon>Viridiplantae</taxon>
        <taxon>Streptophyta</taxon>
        <taxon>Embryophyta</taxon>
        <taxon>Tracheophyta</taxon>
        <taxon>Spermatophyta</taxon>
        <taxon>Magnoliopsida</taxon>
        <taxon>eudicotyledons</taxon>
        <taxon>Gunneridae</taxon>
        <taxon>Pentapetalae</taxon>
        <taxon>asterids</taxon>
        <taxon>campanulids</taxon>
        <taxon>Asterales</taxon>
        <taxon>Asteraceae</taxon>
        <taxon>Asteroideae</taxon>
        <taxon>Anthemideae</taxon>
        <taxon>Artemisiinae</taxon>
        <taxon>Artemisia</taxon>
    </lineage>
</organism>
<dbReference type="InterPro" id="IPR051276">
    <property type="entry name" value="Saccharopine_DH-like_oxidrdct"/>
</dbReference>
<evidence type="ECO:0000313" key="1">
    <source>
        <dbReference type="EMBL" id="PWA61819.1"/>
    </source>
</evidence>
<dbReference type="PANTHER" id="PTHR12286">
    <property type="entry name" value="SACCHAROPINE DEHYDROGENASE-LIKE OXIDOREDUCTASE"/>
    <property type="match status" value="1"/>
</dbReference>
<dbReference type="STRING" id="35608.A0A2U1MKP4"/>
<dbReference type="GO" id="GO:0005739">
    <property type="term" value="C:mitochondrion"/>
    <property type="evidence" value="ECO:0007669"/>
    <property type="project" value="TreeGrafter"/>
</dbReference>
<dbReference type="GO" id="GO:0009247">
    <property type="term" value="P:glycolipid biosynthetic process"/>
    <property type="evidence" value="ECO:0007669"/>
    <property type="project" value="TreeGrafter"/>
</dbReference>